<comment type="caution">
    <text evidence="3">The sequence shown here is derived from an EMBL/GenBank/DDBJ whole genome shotgun (WGS) entry which is preliminary data.</text>
</comment>
<dbReference type="PANTHER" id="PTHR10907">
    <property type="entry name" value="REGUCALCIN"/>
    <property type="match status" value="1"/>
</dbReference>
<dbReference type="PRINTS" id="PR01790">
    <property type="entry name" value="SMP30FAMILY"/>
</dbReference>
<keyword evidence="3" id="KW-0378">Hydrolase</keyword>
<sequence length="298" mass="32149">MTNPPVPATIETFHLAEGPVWDAARDRLLWVDILAGAVLEGRLDAGRVEVTGRHEFDSMVGAVAVAADGTFLVAAQEHLVVLHPDGTRRGGPRIVPAGQRRRLNDAGVDPAGRFLVGTLSLDGPSQRETLVRVEADGRLTEIDGDLQLSNGLAWSADGRTMYSVDTYRHTVFVRDYDPATGAAGERRVHLRVDDGLPDGIALDAEGHLWVAVWEIGEVRRYAPDATLTERIPVPAPHTSSLTFAGEDLRTLVITTASAELTDDRRRAHPDSGRLFTTRVEVPGSPVPVWSGQPQTSAA</sequence>
<dbReference type="Pfam" id="PF08450">
    <property type="entry name" value="SGL"/>
    <property type="match status" value="1"/>
</dbReference>
<dbReference type="EMBL" id="JBIAXI010000001">
    <property type="protein sequence ID" value="MFF4771242.1"/>
    <property type="molecule type" value="Genomic_DNA"/>
</dbReference>
<dbReference type="InterPro" id="IPR005511">
    <property type="entry name" value="SMP-30"/>
</dbReference>
<dbReference type="EC" id="3.1.1.99" evidence="3"/>
<organism evidence="3 4">
    <name type="scientific">Microtetraspora fusca</name>
    <dbReference type="NCBI Taxonomy" id="1997"/>
    <lineage>
        <taxon>Bacteria</taxon>
        <taxon>Bacillati</taxon>
        <taxon>Actinomycetota</taxon>
        <taxon>Actinomycetes</taxon>
        <taxon>Streptosporangiales</taxon>
        <taxon>Streptosporangiaceae</taxon>
        <taxon>Microtetraspora</taxon>
    </lineage>
</organism>
<evidence type="ECO:0000256" key="1">
    <source>
        <dbReference type="ARBA" id="ARBA00008853"/>
    </source>
</evidence>
<evidence type="ECO:0000259" key="2">
    <source>
        <dbReference type="Pfam" id="PF08450"/>
    </source>
</evidence>
<evidence type="ECO:0000313" key="4">
    <source>
        <dbReference type="Proteomes" id="UP001602119"/>
    </source>
</evidence>
<dbReference type="RefSeq" id="WP_387339905.1">
    <property type="nucleotide sequence ID" value="NZ_JBIAXI010000001.1"/>
</dbReference>
<feature type="domain" description="SMP-30/Gluconolactonase/LRE-like region" evidence="2">
    <location>
        <begin position="15"/>
        <end position="256"/>
    </location>
</feature>
<dbReference type="InterPro" id="IPR013658">
    <property type="entry name" value="SGL"/>
</dbReference>
<dbReference type="InterPro" id="IPR011042">
    <property type="entry name" value="6-blade_b-propeller_TolB-like"/>
</dbReference>
<name>A0ABW6UY46_MICFU</name>
<dbReference type="SUPFAM" id="SSF63829">
    <property type="entry name" value="Calcium-dependent phosphotriesterase"/>
    <property type="match status" value="1"/>
</dbReference>
<protein>
    <submittedName>
        <fullName evidence="3">SMP-30/gluconolactonase/LRE family protein</fullName>
        <ecNumber evidence="3">3.1.1.99</ecNumber>
    </submittedName>
</protein>
<gene>
    <name evidence="3" type="ORF">ACFY05_00130</name>
</gene>
<proteinExistence type="inferred from homology"/>
<dbReference type="GO" id="GO:0016787">
    <property type="term" value="F:hydrolase activity"/>
    <property type="evidence" value="ECO:0007669"/>
    <property type="project" value="UniProtKB-KW"/>
</dbReference>
<comment type="similarity">
    <text evidence="1">Belongs to the SMP-30/CGR1 family.</text>
</comment>
<reference evidence="3 4" key="1">
    <citation type="submission" date="2024-10" db="EMBL/GenBank/DDBJ databases">
        <title>The Natural Products Discovery Center: Release of the First 8490 Sequenced Strains for Exploring Actinobacteria Biosynthetic Diversity.</title>
        <authorList>
            <person name="Kalkreuter E."/>
            <person name="Kautsar S.A."/>
            <person name="Yang D."/>
            <person name="Bader C.D."/>
            <person name="Teijaro C.N."/>
            <person name="Fluegel L."/>
            <person name="Davis C.M."/>
            <person name="Simpson J.R."/>
            <person name="Lauterbach L."/>
            <person name="Steele A.D."/>
            <person name="Gui C."/>
            <person name="Meng S."/>
            <person name="Li G."/>
            <person name="Viehrig K."/>
            <person name="Ye F."/>
            <person name="Su P."/>
            <person name="Kiefer A.F."/>
            <person name="Nichols A."/>
            <person name="Cepeda A.J."/>
            <person name="Yan W."/>
            <person name="Fan B."/>
            <person name="Jiang Y."/>
            <person name="Adhikari A."/>
            <person name="Zheng C.-J."/>
            <person name="Schuster L."/>
            <person name="Cowan T.M."/>
            <person name="Smanski M.J."/>
            <person name="Chevrette M.G."/>
            <person name="De Carvalho L.P.S."/>
            <person name="Shen B."/>
        </authorList>
    </citation>
    <scope>NUCLEOTIDE SEQUENCE [LARGE SCALE GENOMIC DNA]</scope>
    <source>
        <strain evidence="3 4">NPDC001281</strain>
    </source>
</reference>
<dbReference type="Proteomes" id="UP001602119">
    <property type="component" value="Unassembled WGS sequence"/>
</dbReference>
<dbReference type="PANTHER" id="PTHR10907:SF47">
    <property type="entry name" value="REGUCALCIN"/>
    <property type="match status" value="1"/>
</dbReference>
<keyword evidence="4" id="KW-1185">Reference proteome</keyword>
<evidence type="ECO:0000313" key="3">
    <source>
        <dbReference type="EMBL" id="MFF4771242.1"/>
    </source>
</evidence>
<accession>A0ABW6UY46</accession>
<dbReference type="Gene3D" id="2.120.10.30">
    <property type="entry name" value="TolB, C-terminal domain"/>
    <property type="match status" value="1"/>
</dbReference>